<sequence>MKNLTIIENSADFKPSDFDEIMLSIGWTTPEIISQTPSYAEYDMFRSYDYYLVAKIGDKAVGILQATCDKDRFDTAYFYCVVVHKEYQRKGVARALLREFNKKFSHTIIRTIMPKNKTDGAALFLAKFGFENISKNYDLYSRSRELGFESKKINVEIVENLPDIGIDEYKDILNSNFIDTDDINSTLLYKMCGVYHYYAIAKIDGKSVGIITAITDRDAFATTYLNSILVHKDYADNLVYEALLVSFLKRFSHTTIWAIVPKKQGLDVVLKNFGFRENSANFTPFIKLPNEFKH</sequence>
<dbReference type="InterPro" id="IPR016181">
    <property type="entry name" value="Acyl_CoA_acyltransferase"/>
</dbReference>
<dbReference type="InterPro" id="IPR000182">
    <property type="entry name" value="GNAT_dom"/>
</dbReference>
<protein>
    <submittedName>
        <fullName evidence="2">Ribosomal-protein-alanine acetyltransferase</fullName>
    </submittedName>
</protein>
<feature type="domain" description="N-acetyltransferase" evidence="1">
    <location>
        <begin position="8"/>
        <end position="145"/>
    </location>
</feature>
<keyword evidence="2" id="KW-0808">Transferase</keyword>
<dbReference type="OrthoDB" id="5355033at2"/>
<dbReference type="GO" id="GO:0016747">
    <property type="term" value="F:acyltransferase activity, transferring groups other than amino-acyl groups"/>
    <property type="evidence" value="ECO:0007669"/>
    <property type="project" value="InterPro"/>
</dbReference>
<dbReference type="Gene3D" id="3.40.630.30">
    <property type="match status" value="1"/>
</dbReference>
<dbReference type="Pfam" id="PF13508">
    <property type="entry name" value="Acetyltransf_7"/>
    <property type="match status" value="1"/>
</dbReference>
<evidence type="ECO:0000313" key="3">
    <source>
        <dbReference type="Proteomes" id="UP000069632"/>
    </source>
</evidence>
<dbReference type="PROSITE" id="PS51186">
    <property type="entry name" value="GNAT"/>
    <property type="match status" value="1"/>
</dbReference>
<gene>
    <name evidence="2" type="ORF">ERS672216_00536</name>
</gene>
<evidence type="ECO:0000259" key="1">
    <source>
        <dbReference type="PROSITE" id="PS51186"/>
    </source>
</evidence>
<proteinExistence type="predicted"/>
<dbReference type="AlphaFoldDB" id="A0A128ECQ0"/>
<keyword evidence="3" id="KW-1185">Reference proteome</keyword>
<name>A0A128ECQ0_9BACT</name>
<accession>A0A128ECQ0</accession>
<dbReference type="EMBL" id="FIZP01000001">
    <property type="protein sequence ID" value="CZE46750.1"/>
    <property type="molecule type" value="Genomic_DNA"/>
</dbReference>
<evidence type="ECO:0000313" key="2">
    <source>
        <dbReference type="EMBL" id="CZE46750.1"/>
    </source>
</evidence>
<reference evidence="2 3" key="1">
    <citation type="submission" date="2016-02" db="EMBL/GenBank/DDBJ databases">
        <authorList>
            <consortium name="Pathogen Informatics"/>
        </authorList>
    </citation>
    <scope>NUCLEOTIDE SEQUENCE [LARGE SCALE GENOMIC DNA]</scope>
    <source>
        <strain evidence="2 3">RC20</strain>
    </source>
</reference>
<dbReference type="SUPFAM" id="SSF55729">
    <property type="entry name" value="Acyl-CoA N-acyltransferases (Nat)"/>
    <property type="match status" value="1"/>
</dbReference>
<dbReference type="CDD" id="cd04301">
    <property type="entry name" value="NAT_SF"/>
    <property type="match status" value="1"/>
</dbReference>
<organism evidence="2 3">
    <name type="scientific">Campylobacter geochelonis</name>
    <dbReference type="NCBI Taxonomy" id="1780362"/>
    <lineage>
        <taxon>Bacteria</taxon>
        <taxon>Pseudomonadati</taxon>
        <taxon>Campylobacterota</taxon>
        <taxon>Epsilonproteobacteria</taxon>
        <taxon>Campylobacterales</taxon>
        <taxon>Campylobacteraceae</taxon>
        <taxon>Campylobacter</taxon>
    </lineage>
</organism>
<dbReference type="RefSeq" id="WP_075531183.1">
    <property type="nucleotide sequence ID" value="NZ_CP053844.1"/>
</dbReference>
<dbReference type="Proteomes" id="UP000069632">
    <property type="component" value="Unassembled WGS sequence"/>
</dbReference>